<name>F4WVW9_ACREC</name>
<dbReference type="AlphaFoldDB" id="F4WVW9"/>
<evidence type="ECO:0000313" key="2">
    <source>
        <dbReference type="Proteomes" id="UP000007755"/>
    </source>
</evidence>
<protein>
    <submittedName>
        <fullName evidence="1">Uncharacterized protein</fullName>
    </submittedName>
</protein>
<reference evidence="1" key="1">
    <citation type="submission" date="2011-02" db="EMBL/GenBank/DDBJ databases">
        <title>The genome of the leaf-cutting ant Acromyrmex echinatior suggests key adaptations to social evolution and fungus farming.</title>
        <authorList>
            <person name="Nygaard S."/>
            <person name="Zhang G."/>
        </authorList>
    </citation>
    <scope>NUCLEOTIDE SEQUENCE</scope>
</reference>
<sequence length="116" mass="12634">MVNEPLGSRQCSPRVNLLSRAVRKLLKSALITLVRGSIRVRSCGQIVTGVIRRAPLRLPFRRSPRTTDLVELPTGTYPISWGQLTCVSLGNADEPPMSGGVGGIVLQGHPQSRRHN</sequence>
<organism evidence="2">
    <name type="scientific">Acromyrmex echinatior</name>
    <name type="common">Panamanian leafcutter ant</name>
    <name type="synonym">Acromyrmex octospinosus echinatior</name>
    <dbReference type="NCBI Taxonomy" id="103372"/>
    <lineage>
        <taxon>Eukaryota</taxon>
        <taxon>Metazoa</taxon>
        <taxon>Ecdysozoa</taxon>
        <taxon>Arthropoda</taxon>
        <taxon>Hexapoda</taxon>
        <taxon>Insecta</taxon>
        <taxon>Pterygota</taxon>
        <taxon>Neoptera</taxon>
        <taxon>Endopterygota</taxon>
        <taxon>Hymenoptera</taxon>
        <taxon>Apocrita</taxon>
        <taxon>Aculeata</taxon>
        <taxon>Formicoidea</taxon>
        <taxon>Formicidae</taxon>
        <taxon>Myrmicinae</taxon>
        <taxon>Acromyrmex</taxon>
    </lineage>
</organism>
<evidence type="ECO:0000313" key="1">
    <source>
        <dbReference type="EMBL" id="EGI61657.1"/>
    </source>
</evidence>
<dbReference type="Proteomes" id="UP000007755">
    <property type="component" value="Unassembled WGS sequence"/>
</dbReference>
<accession>F4WVW9</accession>
<dbReference type="InParanoid" id="F4WVW9"/>
<dbReference type="EMBL" id="GL888402">
    <property type="protein sequence ID" value="EGI61657.1"/>
    <property type="molecule type" value="Genomic_DNA"/>
</dbReference>
<keyword evidence="2" id="KW-1185">Reference proteome</keyword>
<proteinExistence type="predicted"/>
<gene>
    <name evidence="1" type="ORF">G5I_10079</name>
</gene>